<evidence type="ECO:0000256" key="2">
    <source>
        <dbReference type="SAM" id="SignalP"/>
    </source>
</evidence>
<evidence type="ECO:0000256" key="1">
    <source>
        <dbReference type="SAM" id="Phobius"/>
    </source>
</evidence>
<dbReference type="EMBL" id="JACXAC010000004">
    <property type="protein sequence ID" value="MBD2722888.1"/>
    <property type="molecule type" value="Genomic_DNA"/>
</dbReference>
<accession>A0ABR8JSR4</accession>
<gene>
    <name evidence="3" type="ORF">IC234_12205</name>
</gene>
<dbReference type="RefSeq" id="WP_190924967.1">
    <property type="nucleotide sequence ID" value="NZ_JACXAC010000004.1"/>
</dbReference>
<proteinExistence type="predicted"/>
<organism evidence="3 4">
    <name type="scientific">Hymenobacter armeniacus</name>
    <dbReference type="NCBI Taxonomy" id="2771358"/>
    <lineage>
        <taxon>Bacteria</taxon>
        <taxon>Pseudomonadati</taxon>
        <taxon>Bacteroidota</taxon>
        <taxon>Cytophagia</taxon>
        <taxon>Cytophagales</taxon>
        <taxon>Hymenobacteraceae</taxon>
        <taxon>Hymenobacter</taxon>
    </lineage>
</organism>
<protein>
    <submittedName>
        <fullName evidence="3">Uncharacterized protein</fullName>
    </submittedName>
</protein>
<keyword evidence="4" id="KW-1185">Reference proteome</keyword>
<comment type="caution">
    <text evidence="3">The sequence shown here is derived from an EMBL/GenBank/DDBJ whole genome shotgun (WGS) entry which is preliminary data.</text>
</comment>
<keyword evidence="1" id="KW-0812">Transmembrane</keyword>
<name>A0ABR8JSR4_9BACT</name>
<feature type="transmembrane region" description="Helical" evidence="1">
    <location>
        <begin position="181"/>
        <end position="200"/>
    </location>
</feature>
<feature type="signal peptide" evidence="2">
    <location>
        <begin position="1"/>
        <end position="21"/>
    </location>
</feature>
<keyword evidence="1" id="KW-0472">Membrane</keyword>
<evidence type="ECO:0000313" key="4">
    <source>
        <dbReference type="Proteomes" id="UP000606003"/>
    </source>
</evidence>
<evidence type="ECO:0000313" key="3">
    <source>
        <dbReference type="EMBL" id="MBD2722888.1"/>
    </source>
</evidence>
<sequence>MRTLLLFLLLFAGARVAAAQASTDVILRTDGAEIPGRVLTITPVAVTYLPAGPSSPDTLRLANADVFLIRYANGTREVLRSMALTVPAGPPDLLPGLSITQRAELGRAAAFYYTDRGPFWGALGATLYGGPLLGVVAPAAIAPHAVKTHNLAAPTPALLADPVYNRAYRSEALRRKRGRAWSGYAAGTGVWLVLIGSLAASQ</sequence>
<reference evidence="3 4" key="1">
    <citation type="submission" date="2020-09" db="EMBL/GenBank/DDBJ databases">
        <authorList>
            <person name="Kim M.K."/>
        </authorList>
    </citation>
    <scope>NUCLEOTIDE SEQUENCE [LARGE SCALE GENOMIC DNA]</scope>
    <source>
        <strain evidence="3 4">BT189</strain>
    </source>
</reference>
<dbReference type="Proteomes" id="UP000606003">
    <property type="component" value="Unassembled WGS sequence"/>
</dbReference>
<keyword evidence="2" id="KW-0732">Signal</keyword>
<feature type="chain" id="PRO_5047209826" evidence="2">
    <location>
        <begin position="22"/>
        <end position="202"/>
    </location>
</feature>
<keyword evidence="1" id="KW-1133">Transmembrane helix</keyword>